<dbReference type="Pfam" id="PF00009">
    <property type="entry name" value="GTP_EFTU"/>
    <property type="match status" value="1"/>
</dbReference>
<accession>A0A1X7QWT6</accession>
<feature type="region of interest" description="Disordered" evidence="3">
    <location>
        <begin position="1"/>
        <end position="36"/>
    </location>
</feature>
<organism evidence="5 6">
    <name type="scientific">Maudiozyma saulgeensis</name>
    <dbReference type="NCBI Taxonomy" id="1789683"/>
    <lineage>
        <taxon>Eukaryota</taxon>
        <taxon>Fungi</taxon>
        <taxon>Dikarya</taxon>
        <taxon>Ascomycota</taxon>
        <taxon>Saccharomycotina</taxon>
        <taxon>Saccharomycetes</taxon>
        <taxon>Saccharomycetales</taxon>
        <taxon>Saccharomycetaceae</taxon>
        <taxon>Maudiozyma</taxon>
    </lineage>
</organism>
<dbReference type="SUPFAM" id="SSF52540">
    <property type="entry name" value="P-loop containing nucleoside triphosphate hydrolases"/>
    <property type="match status" value="1"/>
</dbReference>
<evidence type="ECO:0000256" key="3">
    <source>
        <dbReference type="SAM" id="MobiDB-lite"/>
    </source>
</evidence>
<dbReference type="InterPro" id="IPR027417">
    <property type="entry name" value="P-loop_NTPase"/>
</dbReference>
<dbReference type="OrthoDB" id="4065668at2759"/>
<evidence type="ECO:0000259" key="4">
    <source>
        <dbReference type="Pfam" id="PF00009"/>
    </source>
</evidence>
<proteinExistence type="predicted"/>
<dbReference type="InterPro" id="IPR050100">
    <property type="entry name" value="TRAFAC_GTPase_members"/>
</dbReference>
<dbReference type="InterPro" id="IPR000795">
    <property type="entry name" value="T_Tr_GTP-bd_dom"/>
</dbReference>
<keyword evidence="6" id="KW-1185">Reference proteome</keyword>
<evidence type="ECO:0000313" key="6">
    <source>
        <dbReference type="Proteomes" id="UP000196158"/>
    </source>
</evidence>
<dbReference type="Gene3D" id="2.40.30.10">
    <property type="entry name" value="Translation factors"/>
    <property type="match status" value="1"/>
</dbReference>
<gene>
    <name evidence="5" type="ORF">KASA_0Q02717G</name>
</gene>
<feature type="region of interest" description="Disordered" evidence="3">
    <location>
        <begin position="60"/>
        <end position="79"/>
    </location>
</feature>
<name>A0A1X7QWT6_9SACH</name>
<evidence type="ECO:0000313" key="5">
    <source>
        <dbReference type="EMBL" id="SMN17897.1"/>
    </source>
</evidence>
<dbReference type="Proteomes" id="UP000196158">
    <property type="component" value="Unassembled WGS sequence"/>
</dbReference>
<dbReference type="SUPFAM" id="SSF50447">
    <property type="entry name" value="Translation proteins"/>
    <property type="match status" value="1"/>
</dbReference>
<sequence>MSKLEQLAKQRLLSRQENSKKPIDSNTNTKGASLLDRLKTSKIEKKTESKLTLSDVLKNSKTHATEGTEKPASLSSLSSRLHNLQSKRQREENIATKGEHNKNIANAQTPTVEAKKLKAHESEELKNIRTSLSYFTEIRDQDNIPSKYYKSSTKGSQSHLIDGTHNKTSYVHNKRILAELDFIFCPLSKRNRIVQNFSKLSPDDQIVEAQTGAFKDVTKKVANLSIKPPKRLQKKVETKEAITRINAHQYIAKNKLHPTVSIVVLGHSGSGKSTLIGKLLYDLGVFKIQDVNDLKIRLERSQYRSEKNLFWSWLLDYDRKSSKVMEKSIRSEETLYGAHNYRITDVPGTKKMLSSELLRVMSSSDIGLLVIDCAIDGFENGFNLNGQIIEHCVLAYSCGVKKLIIAMNKLDTVDWHQERFQDIKGELLPFLTNIGFEHNQLSWVPCCSIVNTKEDGLFKPIYNQMCPWNTEMKSIFDIIQNESITLDNSKLSDVKEKLAMTVDKSAVGRRFSGTVKFGNIQKDDSVTVQPDGYNISIKSIAKKGKSVPIAITGDNISVEYKYEGMDKEDNVIITERNVISTSDNYQLIVANSDHVVLDIRLFDIYDTQISDGTRLKLFTSTVEQDVKISKILNRRDIILKVEVEVNEPIILTPGRNVVILRNNMNRTIGIGKLLQ</sequence>
<evidence type="ECO:0000256" key="1">
    <source>
        <dbReference type="ARBA" id="ARBA00022741"/>
    </source>
</evidence>
<dbReference type="InterPro" id="IPR009000">
    <property type="entry name" value="Transl_B-barrel_sf"/>
</dbReference>
<dbReference type="EMBL" id="FXLY01000002">
    <property type="protein sequence ID" value="SMN17897.1"/>
    <property type="molecule type" value="Genomic_DNA"/>
</dbReference>
<dbReference type="PANTHER" id="PTHR23115">
    <property type="entry name" value="TRANSLATION FACTOR"/>
    <property type="match status" value="1"/>
</dbReference>
<keyword evidence="2" id="KW-0342">GTP-binding</keyword>
<evidence type="ECO:0000256" key="2">
    <source>
        <dbReference type="ARBA" id="ARBA00023134"/>
    </source>
</evidence>
<reference evidence="5 6" key="1">
    <citation type="submission" date="2017-04" db="EMBL/GenBank/DDBJ databases">
        <authorList>
            <person name="Afonso C.L."/>
            <person name="Miller P.J."/>
            <person name="Scott M.A."/>
            <person name="Spackman E."/>
            <person name="Goraichik I."/>
            <person name="Dimitrov K.M."/>
            <person name="Suarez D.L."/>
            <person name="Swayne D.E."/>
        </authorList>
    </citation>
    <scope>NUCLEOTIDE SEQUENCE [LARGE SCALE GENOMIC DNA]</scope>
</reference>
<dbReference type="AlphaFoldDB" id="A0A1X7QWT6"/>
<dbReference type="GO" id="GO:0003924">
    <property type="term" value="F:GTPase activity"/>
    <property type="evidence" value="ECO:0007669"/>
    <property type="project" value="InterPro"/>
</dbReference>
<dbReference type="GO" id="GO:0005525">
    <property type="term" value="F:GTP binding"/>
    <property type="evidence" value="ECO:0007669"/>
    <property type="project" value="UniProtKB-KW"/>
</dbReference>
<keyword evidence="1" id="KW-0547">Nucleotide-binding</keyword>
<protein>
    <submittedName>
        <fullName evidence="5">Similar to Saccharomyces cerevisiae YOR076C SKI7 Coupling protein that mediates interactions between the Ski complex and the cytoplasmic exosome during 3'-5' RNA degradation</fullName>
    </submittedName>
</protein>
<dbReference type="Gene3D" id="3.40.50.300">
    <property type="entry name" value="P-loop containing nucleotide triphosphate hydrolases"/>
    <property type="match status" value="1"/>
</dbReference>
<feature type="domain" description="Tr-type G" evidence="4">
    <location>
        <begin position="259"/>
        <end position="458"/>
    </location>
</feature>
<dbReference type="STRING" id="1789683.A0A1X7QWT6"/>